<protein>
    <submittedName>
        <fullName evidence="2">Uncharacterized protein</fullName>
    </submittedName>
</protein>
<sequence length="106" mass="11890">MWTQFFLQNAHFSLGLFAGITFFLCAWLYWDSDTGHHFWTIATYLGFAVLGLSFLAQALIPQTNLGTHLISPSIIAWVILFTKVTGLILLIAGFWSQPKISRPPSS</sequence>
<dbReference type="EMBL" id="MEXN01000002">
    <property type="protein sequence ID" value="OGD04225.1"/>
    <property type="molecule type" value="Genomic_DNA"/>
</dbReference>
<evidence type="ECO:0000313" key="3">
    <source>
        <dbReference type="Proteomes" id="UP000177080"/>
    </source>
</evidence>
<feature type="transmembrane region" description="Helical" evidence="1">
    <location>
        <begin position="12"/>
        <end position="30"/>
    </location>
</feature>
<name>A0A1F4ZDL1_9BACT</name>
<gene>
    <name evidence="2" type="ORF">A2989_01975</name>
</gene>
<evidence type="ECO:0000256" key="1">
    <source>
        <dbReference type="SAM" id="Phobius"/>
    </source>
</evidence>
<accession>A0A1F4ZDL1</accession>
<keyword evidence="1" id="KW-1133">Transmembrane helix</keyword>
<feature type="transmembrane region" description="Helical" evidence="1">
    <location>
        <begin position="74"/>
        <end position="95"/>
    </location>
</feature>
<keyword evidence="1" id="KW-0812">Transmembrane</keyword>
<dbReference type="AlphaFoldDB" id="A0A1F4ZDL1"/>
<proteinExistence type="predicted"/>
<keyword evidence="1" id="KW-0472">Membrane</keyword>
<evidence type="ECO:0000313" key="2">
    <source>
        <dbReference type="EMBL" id="OGD04225.1"/>
    </source>
</evidence>
<dbReference type="Proteomes" id="UP000177080">
    <property type="component" value="Unassembled WGS sequence"/>
</dbReference>
<feature type="transmembrane region" description="Helical" evidence="1">
    <location>
        <begin position="42"/>
        <end position="62"/>
    </location>
</feature>
<dbReference type="STRING" id="1797259.A2989_01975"/>
<organism evidence="2 3">
    <name type="scientific">Candidatus Amesbacteria bacterium RIFCSPLOWO2_01_FULL_48_25</name>
    <dbReference type="NCBI Taxonomy" id="1797259"/>
    <lineage>
        <taxon>Bacteria</taxon>
        <taxon>Candidatus Amesiibacteriota</taxon>
    </lineage>
</organism>
<comment type="caution">
    <text evidence="2">The sequence shown here is derived from an EMBL/GenBank/DDBJ whole genome shotgun (WGS) entry which is preliminary data.</text>
</comment>
<reference evidence="2 3" key="1">
    <citation type="journal article" date="2016" name="Nat. Commun.">
        <title>Thousands of microbial genomes shed light on interconnected biogeochemical processes in an aquifer system.</title>
        <authorList>
            <person name="Anantharaman K."/>
            <person name="Brown C.T."/>
            <person name="Hug L.A."/>
            <person name="Sharon I."/>
            <person name="Castelle C.J."/>
            <person name="Probst A.J."/>
            <person name="Thomas B.C."/>
            <person name="Singh A."/>
            <person name="Wilkins M.J."/>
            <person name="Karaoz U."/>
            <person name="Brodie E.L."/>
            <person name="Williams K.H."/>
            <person name="Hubbard S.S."/>
            <person name="Banfield J.F."/>
        </authorList>
    </citation>
    <scope>NUCLEOTIDE SEQUENCE [LARGE SCALE GENOMIC DNA]</scope>
</reference>